<organism evidence="2 3">
    <name type="scientific">Trichomonas vaginalis (strain ATCC PRA-98 / G3)</name>
    <dbReference type="NCBI Taxonomy" id="412133"/>
    <lineage>
        <taxon>Eukaryota</taxon>
        <taxon>Metamonada</taxon>
        <taxon>Parabasalia</taxon>
        <taxon>Trichomonadida</taxon>
        <taxon>Trichomonadidae</taxon>
        <taxon>Trichomonas</taxon>
    </lineage>
</organism>
<dbReference type="InParanoid" id="A2FAA9"/>
<evidence type="ECO:0000313" key="2">
    <source>
        <dbReference type="EMBL" id="EAX98183.1"/>
    </source>
</evidence>
<feature type="coiled-coil region" evidence="1">
    <location>
        <begin position="264"/>
        <end position="291"/>
    </location>
</feature>
<reference evidence="2" key="2">
    <citation type="journal article" date="2007" name="Science">
        <title>Draft genome sequence of the sexually transmitted pathogen Trichomonas vaginalis.</title>
        <authorList>
            <person name="Carlton J.M."/>
            <person name="Hirt R.P."/>
            <person name="Silva J.C."/>
            <person name="Delcher A.L."/>
            <person name="Schatz M."/>
            <person name="Zhao Q."/>
            <person name="Wortman J.R."/>
            <person name="Bidwell S.L."/>
            <person name="Alsmark U.C.M."/>
            <person name="Besteiro S."/>
            <person name="Sicheritz-Ponten T."/>
            <person name="Noel C.J."/>
            <person name="Dacks J.B."/>
            <person name="Foster P.G."/>
            <person name="Simillion C."/>
            <person name="Van de Peer Y."/>
            <person name="Miranda-Saavedra D."/>
            <person name="Barton G.J."/>
            <person name="Westrop G.D."/>
            <person name="Mueller S."/>
            <person name="Dessi D."/>
            <person name="Fiori P.L."/>
            <person name="Ren Q."/>
            <person name="Paulsen I."/>
            <person name="Zhang H."/>
            <person name="Bastida-Corcuera F.D."/>
            <person name="Simoes-Barbosa A."/>
            <person name="Brown M.T."/>
            <person name="Hayes R.D."/>
            <person name="Mukherjee M."/>
            <person name="Okumura C.Y."/>
            <person name="Schneider R."/>
            <person name="Smith A.J."/>
            <person name="Vanacova S."/>
            <person name="Villalvazo M."/>
            <person name="Haas B.J."/>
            <person name="Pertea M."/>
            <person name="Feldblyum T.V."/>
            <person name="Utterback T.R."/>
            <person name="Shu C.L."/>
            <person name="Osoegawa K."/>
            <person name="de Jong P.J."/>
            <person name="Hrdy I."/>
            <person name="Horvathova L."/>
            <person name="Zubacova Z."/>
            <person name="Dolezal P."/>
            <person name="Malik S.B."/>
            <person name="Logsdon J.M. Jr."/>
            <person name="Henze K."/>
            <person name="Gupta A."/>
            <person name="Wang C.C."/>
            <person name="Dunne R.L."/>
            <person name="Upcroft J.A."/>
            <person name="Upcroft P."/>
            <person name="White O."/>
            <person name="Salzberg S.L."/>
            <person name="Tang P."/>
            <person name="Chiu C.-H."/>
            <person name="Lee Y.-S."/>
            <person name="Embley T.M."/>
            <person name="Coombs G.H."/>
            <person name="Mottram J.C."/>
            <person name="Tachezy J."/>
            <person name="Fraser-Liggett C.M."/>
            <person name="Johnson P.J."/>
        </authorList>
    </citation>
    <scope>NUCLEOTIDE SEQUENCE [LARGE SCALE GENOMIC DNA]</scope>
    <source>
        <strain evidence="2">G3</strain>
    </source>
</reference>
<reference evidence="2" key="1">
    <citation type="submission" date="2006-10" db="EMBL/GenBank/DDBJ databases">
        <authorList>
            <person name="Amadeo P."/>
            <person name="Zhao Q."/>
            <person name="Wortman J."/>
            <person name="Fraser-Liggett C."/>
            <person name="Carlton J."/>
        </authorList>
    </citation>
    <scope>NUCLEOTIDE SEQUENCE</scope>
    <source>
        <strain evidence="2">G3</strain>
    </source>
</reference>
<dbReference type="VEuPathDB" id="TrichDB:TVAG_047840"/>
<accession>A2FAA9</accession>
<dbReference type="EMBL" id="DS113685">
    <property type="protein sequence ID" value="EAX98183.1"/>
    <property type="molecule type" value="Genomic_DNA"/>
</dbReference>
<dbReference type="SMR" id="A2FAA9"/>
<dbReference type="KEGG" id="tva:4755978"/>
<evidence type="ECO:0000313" key="3">
    <source>
        <dbReference type="Proteomes" id="UP000001542"/>
    </source>
</evidence>
<protein>
    <submittedName>
        <fullName evidence="2">Uncharacterized protein</fullName>
    </submittedName>
</protein>
<dbReference type="VEuPathDB" id="TrichDB:TVAGG3_0485730"/>
<sequence>MENTDIEHLREKIELAKIKIESGLRILRIRKEEMQYQLEIIRQMETGQYKGQIERINDIYRFCGADPGCGMSITDLINSKIQNEKDKIKQMDAEIIELQKRFEKGKEVCKNAKNILSELKSRQTKIFNSQVIINQTKNRYKSLFAQVSKLNFYQDKIEMRKKETEILKKQLRFLDYKPDMKRFNDVQPSVRPSQTMNGVKDYKTAPIVKNIHDNQHIFEKQMSFALSFNPHTEVSTILNKSNKSHNSSPSKQQNTNILTKSPEELALLKQVEEQNQRIKEKQAQFDAIKEKYDPYLDEYNKYQSLDPIARDINPEKLANLYNDLLKRQKEMREEYKGKINKVRIAANTISTIKQTRIDTLCKSLGKEPIKLPIEIEKYEPESSIKDI</sequence>
<dbReference type="RefSeq" id="XP_001311113.1">
    <property type="nucleotide sequence ID" value="XM_001311112.1"/>
</dbReference>
<proteinExistence type="predicted"/>
<keyword evidence="1" id="KW-0175">Coiled coil</keyword>
<keyword evidence="3" id="KW-1185">Reference proteome</keyword>
<dbReference type="Proteomes" id="UP000001542">
    <property type="component" value="Unassembled WGS sequence"/>
</dbReference>
<name>A2FAA9_TRIV3</name>
<gene>
    <name evidence="2" type="ORF">TVAG_047840</name>
</gene>
<evidence type="ECO:0000256" key="1">
    <source>
        <dbReference type="SAM" id="Coils"/>
    </source>
</evidence>
<dbReference type="AlphaFoldDB" id="A2FAA9"/>